<keyword evidence="3" id="KW-1185">Reference proteome</keyword>
<feature type="compositionally biased region" description="Acidic residues" evidence="1">
    <location>
        <begin position="33"/>
        <end position="42"/>
    </location>
</feature>
<accession>A0A9P0PV33</accession>
<evidence type="ECO:0000313" key="3">
    <source>
        <dbReference type="Proteomes" id="UP001152888"/>
    </source>
</evidence>
<gene>
    <name evidence="2" type="ORF">ACAOBT_LOCUS24245</name>
</gene>
<evidence type="ECO:0000313" key="2">
    <source>
        <dbReference type="EMBL" id="CAH1998241.1"/>
    </source>
</evidence>
<feature type="compositionally biased region" description="Acidic residues" evidence="1">
    <location>
        <begin position="13"/>
        <end position="24"/>
    </location>
</feature>
<evidence type="ECO:0000256" key="1">
    <source>
        <dbReference type="SAM" id="MobiDB-lite"/>
    </source>
</evidence>
<protein>
    <submittedName>
        <fullName evidence="2">Uncharacterized protein</fullName>
    </submittedName>
</protein>
<comment type="caution">
    <text evidence="2">The sequence shown here is derived from an EMBL/GenBank/DDBJ whole genome shotgun (WGS) entry which is preliminary data.</text>
</comment>
<organism evidence="2 3">
    <name type="scientific">Acanthoscelides obtectus</name>
    <name type="common">Bean weevil</name>
    <name type="synonym">Bruchus obtectus</name>
    <dbReference type="NCBI Taxonomy" id="200917"/>
    <lineage>
        <taxon>Eukaryota</taxon>
        <taxon>Metazoa</taxon>
        <taxon>Ecdysozoa</taxon>
        <taxon>Arthropoda</taxon>
        <taxon>Hexapoda</taxon>
        <taxon>Insecta</taxon>
        <taxon>Pterygota</taxon>
        <taxon>Neoptera</taxon>
        <taxon>Endopterygota</taxon>
        <taxon>Coleoptera</taxon>
        <taxon>Polyphaga</taxon>
        <taxon>Cucujiformia</taxon>
        <taxon>Chrysomeloidea</taxon>
        <taxon>Chrysomelidae</taxon>
        <taxon>Bruchinae</taxon>
        <taxon>Bruchini</taxon>
        <taxon>Acanthoscelides</taxon>
    </lineage>
</organism>
<sequence>MKIVLTDDAYYGNDDDDEQDEVDNVEERSYSDSEQEFDEALENYDLNLLQREP</sequence>
<feature type="region of interest" description="Disordered" evidence="1">
    <location>
        <begin position="1"/>
        <end position="53"/>
    </location>
</feature>
<dbReference type="Proteomes" id="UP001152888">
    <property type="component" value="Unassembled WGS sequence"/>
</dbReference>
<dbReference type="AlphaFoldDB" id="A0A9P0PV33"/>
<dbReference type="EMBL" id="CAKOFQ010007319">
    <property type="protein sequence ID" value="CAH1998241.1"/>
    <property type="molecule type" value="Genomic_DNA"/>
</dbReference>
<name>A0A9P0PV33_ACAOB</name>
<proteinExistence type="predicted"/>
<reference evidence="2" key="1">
    <citation type="submission" date="2022-03" db="EMBL/GenBank/DDBJ databases">
        <authorList>
            <person name="Sayadi A."/>
        </authorList>
    </citation>
    <scope>NUCLEOTIDE SEQUENCE</scope>
</reference>